<dbReference type="Pfam" id="PF00550">
    <property type="entry name" value="PP-binding"/>
    <property type="match status" value="1"/>
</dbReference>
<dbReference type="InterPro" id="IPR009081">
    <property type="entry name" value="PP-bd_ACP"/>
</dbReference>
<reference evidence="2 3" key="1">
    <citation type="submission" date="2023-01" db="EMBL/GenBank/DDBJ databases">
        <title>Analysis of 21 Apiospora genomes using comparative genomics revels a genus with tremendous synthesis potential of carbohydrate active enzymes and secondary metabolites.</title>
        <authorList>
            <person name="Sorensen T."/>
        </authorList>
    </citation>
    <scope>NUCLEOTIDE SEQUENCE [LARGE SCALE GENOMIC DNA]</scope>
    <source>
        <strain evidence="2 3">CBS 135458</strain>
    </source>
</reference>
<evidence type="ECO:0000313" key="2">
    <source>
        <dbReference type="EMBL" id="KAK8091330.1"/>
    </source>
</evidence>
<evidence type="ECO:0000259" key="1">
    <source>
        <dbReference type="PROSITE" id="PS50075"/>
    </source>
</evidence>
<evidence type="ECO:0000313" key="3">
    <source>
        <dbReference type="Proteomes" id="UP001480595"/>
    </source>
</evidence>
<dbReference type="InterPro" id="IPR036736">
    <property type="entry name" value="ACP-like_sf"/>
</dbReference>
<comment type="caution">
    <text evidence="2">The sequence shown here is derived from an EMBL/GenBank/DDBJ whole genome shotgun (WGS) entry which is preliminary data.</text>
</comment>
<dbReference type="SUPFAM" id="SSF47336">
    <property type="entry name" value="ACP-like"/>
    <property type="match status" value="1"/>
</dbReference>
<name>A0ABR1X7D2_9PEZI</name>
<sequence length="246" mass="27386">MLKLPRRTLLRLYRPIIDENDDLCLRGRLNDLIVVNGLKVETADLQVVLDMTLRTASCSRVVCLPSRAPGAAMKQVTVSYIPLEWPPSGEDVALIDRLADACMPVSSSCRLVIFRVGPQKIPVIPMSTLGKISSKKMTDLFLADMFMEEVAYHAHAVGRFKGKTIDYNQQSDLSVEEDLVRNDVATSKGISDPCGIDTDASIFDLGFTSTDMVRLKHRLDKKRLGRQVPLTVINKHSSIRSLCHFS</sequence>
<proteinExistence type="predicted"/>
<organism evidence="2 3">
    <name type="scientific">Apiospora phragmitis</name>
    <dbReference type="NCBI Taxonomy" id="2905665"/>
    <lineage>
        <taxon>Eukaryota</taxon>
        <taxon>Fungi</taxon>
        <taxon>Dikarya</taxon>
        <taxon>Ascomycota</taxon>
        <taxon>Pezizomycotina</taxon>
        <taxon>Sordariomycetes</taxon>
        <taxon>Xylariomycetidae</taxon>
        <taxon>Amphisphaeriales</taxon>
        <taxon>Apiosporaceae</taxon>
        <taxon>Apiospora</taxon>
    </lineage>
</organism>
<accession>A0ABR1X7D2</accession>
<keyword evidence="3" id="KW-1185">Reference proteome</keyword>
<dbReference type="RefSeq" id="XP_066722876.1">
    <property type="nucleotide sequence ID" value="XM_066852244.1"/>
</dbReference>
<dbReference type="EMBL" id="JAQQWL010000001">
    <property type="protein sequence ID" value="KAK8091330.1"/>
    <property type="molecule type" value="Genomic_DNA"/>
</dbReference>
<feature type="domain" description="Carrier" evidence="1">
    <location>
        <begin position="171"/>
        <end position="246"/>
    </location>
</feature>
<protein>
    <recommendedName>
        <fullName evidence="1">Carrier domain-containing protein</fullName>
    </recommendedName>
</protein>
<dbReference type="Proteomes" id="UP001480595">
    <property type="component" value="Unassembled WGS sequence"/>
</dbReference>
<dbReference type="Gene3D" id="1.10.1200.10">
    <property type="entry name" value="ACP-like"/>
    <property type="match status" value="1"/>
</dbReference>
<dbReference type="GeneID" id="92085307"/>
<dbReference type="PROSITE" id="PS50075">
    <property type="entry name" value="CARRIER"/>
    <property type="match status" value="1"/>
</dbReference>
<gene>
    <name evidence="2" type="ORF">PG994_000835</name>
</gene>